<sequence length="56" mass="6502">MLNSPIKANLDNNYKSLGMKFCNLSGSVLINTIFFTEFDLIFQSRFLIFSKIEITY</sequence>
<dbReference type="KEGG" id="blq:L21SP5_03711"/>
<evidence type="ECO:0000313" key="2">
    <source>
        <dbReference type="Proteomes" id="UP000064893"/>
    </source>
</evidence>
<organism evidence="1 2">
    <name type="scientific">Salinivirga cyanobacteriivorans</name>
    <dbReference type="NCBI Taxonomy" id="1307839"/>
    <lineage>
        <taxon>Bacteria</taxon>
        <taxon>Pseudomonadati</taxon>
        <taxon>Bacteroidota</taxon>
        <taxon>Bacteroidia</taxon>
        <taxon>Bacteroidales</taxon>
        <taxon>Salinivirgaceae</taxon>
        <taxon>Salinivirga</taxon>
    </lineage>
</organism>
<dbReference type="EMBL" id="CP013118">
    <property type="protein sequence ID" value="ALO17309.1"/>
    <property type="molecule type" value="Genomic_DNA"/>
</dbReference>
<keyword evidence="2" id="KW-1185">Reference proteome</keyword>
<dbReference type="Proteomes" id="UP000064893">
    <property type="component" value="Chromosome"/>
</dbReference>
<dbReference type="AlphaFoldDB" id="A0A0S2I540"/>
<proteinExistence type="predicted"/>
<reference evidence="1 2" key="1">
    <citation type="submission" date="2015-11" db="EMBL/GenBank/DDBJ databases">
        <title>Description and complete genome sequence of a novel strain predominating in hypersaline microbial mats and representing a new family of the Bacteriodetes phylum.</title>
        <authorList>
            <person name="Spring S."/>
            <person name="Bunk B."/>
            <person name="Sproer C."/>
            <person name="Klenk H.-P."/>
        </authorList>
    </citation>
    <scope>NUCLEOTIDE SEQUENCE [LARGE SCALE GENOMIC DNA]</scope>
    <source>
        <strain evidence="1 2">L21-Spi-D4</strain>
    </source>
</reference>
<protein>
    <submittedName>
        <fullName evidence="1">Uncharacterized protein</fullName>
    </submittedName>
</protein>
<evidence type="ECO:0000313" key="1">
    <source>
        <dbReference type="EMBL" id="ALO17309.1"/>
    </source>
</evidence>
<gene>
    <name evidence="1" type="ORF">L21SP5_03711</name>
</gene>
<name>A0A0S2I540_9BACT</name>
<accession>A0A0S2I540</accession>
<dbReference type="STRING" id="1307839.L21SP5_03711"/>